<keyword evidence="1" id="KW-0812">Transmembrane</keyword>
<sequence length="263" mass="29720">MRNFDHNGQAEASRLRPAMFILIAVLFMTINFTLAAASETNAVDGQESASFPLPPEYLIDQKGFVKLRICFNWSCSSRRRLNFTSADMALLKQRMAICSGASLYHRLQQVRIGIWQMELLARKYQPLLANDLAINDFEAGIKGRMDCVDNSSNTTTYLKILQDIGELNGWSVSAPEVRNRFDVTGVHWTAVIIDTETGLSWSVDSWFRPNGHLPMVMPLQSWLAGKKAWEPPFRDLNATPHSIHELCHTQQFDASETESLLAQ</sequence>
<feature type="transmembrane region" description="Helical" evidence="1">
    <location>
        <begin position="20"/>
        <end position="38"/>
    </location>
</feature>
<keyword evidence="1" id="KW-0472">Membrane</keyword>
<keyword evidence="3" id="KW-1185">Reference proteome</keyword>
<name>A0ABZ0S8D6_9GAMM</name>
<evidence type="ECO:0000256" key="1">
    <source>
        <dbReference type="SAM" id="Phobius"/>
    </source>
</evidence>
<proteinExistence type="predicted"/>
<evidence type="ECO:0000313" key="2">
    <source>
        <dbReference type="EMBL" id="WPL16779.1"/>
    </source>
</evidence>
<reference evidence="2 3" key="1">
    <citation type="journal article" date="2023" name="Microorganisms">
        <title>Thiorhodovibrio frisius and Trv. litoralis spp. nov., Two Novel Members from a Clade of Fastidious Purple Sulfur Bacteria That Exhibit Unique Red-Shifted Light-Harvesting Capabilities.</title>
        <authorList>
            <person name="Methner A."/>
            <person name="Kuzyk S.B."/>
            <person name="Petersen J."/>
            <person name="Bauer S."/>
            <person name="Brinkmann H."/>
            <person name="Sichau K."/>
            <person name="Wanner G."/>
            <person name="Wolf J."/>
            <person name="Neumann-Schaal M."/>
            <person name="Henke P."/>
            <person name="Tank M."/>
            <person name="Sproer C."/>
            <person name="Bunk B."/>
            <person name="Overmann J."/>
        </authorList>
    </citation>
    <scope>NUCLEOTIDE SEQUENCE [LARGE SCALE GENOMIC DNA]</scope>
    <source>
        <strain evidence="2 3">DSM 6702</strain>
    </source>
</reference>
<dbReference type="EMBL" id="CP121472">
    <property type="protein sequence ID" value="WPL16779.1"/>
    <property type="molecule type" value="Genomic_DNA"/>
</dbReference>
<evidence type="ECO:0000313" key="3">
    <source>
        <dbReference type="Proteomes" id="UP001432180"/>
    </source>
</evidence>
<gene>
    <name evidence="2" type="ORF">Thiowin_01753</name>
</gene>
<dbReference type="RefSeq" id="WP_328987311.1">
    <property type="nucleotide sequence ID" value="NZ_CP121472.1"/>
</dbReference>
<dbReference type="Proteomes" id="UP001432180">
    <property type="component" value="Chromosome"/>
</dbReference>
<accession>A0ABZ0S8D6</accession>
<organism evidence="2 3">
    <name type="scientific">Thiorhodovibrio winogradskyi</name>
    <dbReference type="NCBI Taxonomy" id="77007"/>
    <lineage>
        <taxon>Bacteria</taxon>
        <taxon>Pseudomonadati</taxon>
        <taxon>Pseudomonadota</taxon>
        <taxon>Gammaproteobacteria</taxon>
        <taxon>Chromatiales</taxon>
        <taxon>Chromatiaceae</taxon>
        <taxon>Thiorhodovibrio</taxon>
    </lineage>
</organism>
<protein>
    <submittedName>
        <fullName evidence="2">Uncharacterized protein</fullName>
    </submittedName>
</protein>
<keyword evidence="1" id="KW-1133">Transmembrane helix</keyword>